<dbReference type="AlphaFoldDB" id="A0A182JHC7"/>
<proteinExistence type="predicted"/>
<name>A0A182JHC7_ANOAO</name>
<evidence type="ECO:0000313" key="1">
    <source>
        <dbReference type="EnsemblMetazoa" id="AATE018128-PA.1"/>
    </source>
</evidence>
<protein>
    <submittedName>
        <fullName evidence="1">Uncharacterized protein</fullName>
    </submittedName>
</protein>
<reference evidence="1" key="1">
    <citation type="submission" date="2022-08" db="UniProtKB">
        <authorList>
            <consortium name="EnsemblMetazoa"/>
        </authorList>
    </citation>
    <scope>IDENTIFICATION</scope>
    <source>
        <strain evidence="1">EBRO</strain>
    </source>
</reference>
<dbReference type="EnsemblMetazoa" id="AATE018128-RA">
    <property type="protein sequence ID" value="AATE018128-PA.1"/>
    <property type="gene ID" value="AATE018128"/>
</dbReference>
<accession>A0A182JHC7</accession>
<organism evidence="1">
    <name type="scientific">Anopheles atroparvus</name>
    <name type="common">European mosquito</name>
    <dbReference type="NCBI Taxonomy" id="41427"/>
    <lineage>
        <taxon>Eukaryota</taxon>
        <taxon>Metazoa</taxon>
        <taxon>Ecdysozoa</taxon>
        <taxon>Arthropoda</taxon>
        <taxon>Hexapoda</taxon>
        <taxon>Insecta</taxon>
        <taxon>Pterygota</taxon>
        <taxon>Neoptera</taxon>
        <taxon>Endopterygota</taxon>
        <taxon>Diptera</taxon>
        <taxon>Nematocera</taxon>
        <taxon>Culicoidea</taxon>
        <taxon>Culicidae</taxon>
        <taxon>Anophelinae</taxon>
        <taxon>Anopheles</taxon>
    </lineage>
</organism>
<dbReference type="VEuPathDB" id="VectorBase:AATE018128"/>
<sequence length="153" mass="16367">MLLETFRHRFQVPLPNVTAGWCVDCACRSRSVSTGAVPPGSDEPSPGSAYGWSGELSDPSRGHQHVAGPRLIDLIELAVVPQATHRLQKPRDRTGSLHALAPTIPVHLDVSITRRNGANGSGFACSSIDSEINETAQVLTLMDEIVRGSYAAE</sequence>